<feature type="region of interest" description="Disordered" evidence="1">
    <location>
        <begin position="1"/>
        <end position="27"/>
    </location>
</feature>
<protein>
    <submittedName>
        <fullName evidence="2">Uncharacterized protein</fullName>
    </submittedName>
</protein>
<proteinExistence type="predicted"/>
<dbReference type="Proteomes" id="UP000054279">
    <property type="component" value="Unassembled WGS sequence"/>
</dbReference>
<reference evidence="2 3" key="1">
    <citation type="submission" date="2014-06" db="EMBL/GenBank/DDBJ databases">
        <title>Evolutionary Origins and Diversification of the Mycorrhizal Mutualists.</title>
        <authorList>
            <consortium name="DOE Joint Genome Institute"/>
            <consortium name="Mycorrhizal Genomics Consortium"/>
            <person name="Kohler A."/>
            <person name="Kuo A."/>
            <person name="Nagy L.G."/>
            <person name="Floudas D."/>
            <person name="Copeland A."/>
            <person name="Barry K.W."/>
            <person name="Cichocki N."/>
            <person name="Veneault-Fourrey C."/>
            <person name="LaButti K."/>
            <person name="Lindquist E.A."/>
            <person name="Lipzen A."/>
            <person name="Lundell T."/>
            <person name="Morin E."/>
            <person name="Murat C."/>
            <person name="Riley R."/>
            <person name="Ohm R."/>
            <person name="Sun H."/>
            <person name="Tunlid A."/>
            <person name="Henrissat B."/>
            <person name="Grigoriev I.V."/>
            <person name="Hibbett D.S."/>
            <person name="Martin F."/>
        </authorList>
    </citation>
    <scope>NUCLEOTIDE SEQUENCE [LARGE SCALE GENOMIC DNA]</scope>
    <source>
        <strain evidence="2 3">SS14</strain>
    </source>
</reference>
<keyword evidence="3" id="KW-1185">Reference proteome</keyword>
<gene>
    <name evidence="2" type="ORF">M422DRAFT_257495</name>
</gene>
<feature type="compositionally biased region" description="Polar residues" evidence="1">
    <location>
        <begin position="1"/>
        <end position="20"/>
    </location>
</feature>
<dbReference type="EMBL" id="KN837150">
    <property type="protein sequence ID" value="KIJ39666.1"/>
    <property type="molecule type" value="Genomic_DNA"/>
</dbReference>
<name>A0A0C9VP89_SPHS4</name>
<feature type="compositionally biased region" description="Polar residues" evidence="1">
    <location>
        <begin position="130"/>
        <end position="145"/>
    </location>
</feature>
<sequence length="153" mass="16684">MSATSNILPSYSPSANTSSDGPLPSIEEPRMLIGTEINSGMMLRALTESPSIRCIGNIDVNLELTLRTIQHQMAELLNGLLSPLSSFVNDHEDVTTNKQVAKKQKEPESHTYEQTGRKTKTACLMPTVNRPATQSQGTKENNGTMNAALKELK</sequence>
<accession>A0A0C9VP89</accession>
<feature type="region of interest" description="Disordered" evidence="1">
    <location>
        <begin position="95"/>
        <end position="153"/>
    </location>
</feature>
<dbReference type="HOGENOM" id="CLU_1714480_0_0_1"/>
<evidence type="ECO:0000313" key="3">
    <source>
        <dbReference type="Proteomes" id="UP000054279"/>
    </source>
</evidence>
<dbReference type="AlphaFoldDB" id="A0A0C9VP89"/>
<evidence type="ECO:0000313" key="2">
    <source>
        <dbReference type="EMBL" id="KIJ39666.1"/>
    </source>
</evidence>
<evidence type="ECO:0000256" key="1">
    <source>
        <dbReference type="SAM" id="MobiDB-lite"/>
    </source>
</evidence>
<organism evidence="2 3">
    <name type="scientific">Sphaerobolus stellatus (strain SS14)</name>
    <dbReference type="NCBI Taxonomy" id="990650"/>
    <lineage>
        <taxon>Eukaryota</taxon>
        <taxon>Fungi</taxon>
        <taxon>Dikarya</taxon>
        <taxon>Basidiomycota</taxon>
        <taxon>Agaricomycotina</taxon>
        <taxon>Agaricomycetes</taxon>
        <taxon>Phallomycetidae</taxon>
        <taxon>Geastrales</taxon>
        <taxon>Sphaerobolaceae</taxon>
        <taxon>Sphaerobolus</taxon>
    </lineage>
</organism>